<dbReference type="PANTHER" id="PTHR10742:SF342">
    <property type="entry name" value="AMINE OXIDASE"/>
    <property type="match status" value="1"/>
</dbReference>
<dbReference type="SUPFAM" id="SSF54373">
    <property type="entry name" value="FAD-linked reductases, C-terminal domain"/>
    <property type="match status" value="1"/>
</dbReference>
<reference evidence="8 9" key="1">
    <citation type="submission" date="2020-08" db="EMBL/GenBank/DDBJ databases">
        <title>Genomic Encyclopedia of Type Strains, Phase IV (KMG-IV): sequencing the most valuable type-strain genomes for metagenomic binning, comparative biology and taxonomic classification.</title>
        <authorList>
            <person name="Goeker M."/>
        </authorList>
    </citation>
    <scope>NUCLEOTIDE SEQUENCE [LARGE SCALE GENOMIC DNA]</scope>
    <source>
        <strain evidence="8 9">DSM 22198</strain>
    </source>
</reference>
<evidence type="ECO:0000313" key="8">
    <source>
        <dbReference type="EMBL" id="MBB6250729.1"/>
    </source>
</evidence>
<dbReference type="InterPro" id="IPR050281">
    <property type="entry name" value="Flavin_monoamine_oxidase"/>
</dbReference>
<name>A0A7X0AV66_9PROT</name>
<dbReference type="Gene3D" id="3.90.660.10">
    <property type="match status" value="1"/>
</dbReference>
<evidence type="ECO:0000313" key="9">
    <source>
        <dbReference type="Proteomes" id="UP000539175"/>
    </source>
</evidence>
<dbReference type="AlphaFoldDB" id="A0A7X0AV66"/>
<dbReference type="RefSeq" id="WP_343066865.1">
    <property type="nucleotide sequence ID" value="NZ_JACIIZ010000003.1"/>
</dbReference>
<dbReference type="GO" id="GO:0001716">
    <property type="term" value="F:L-amino-acid oxidase activity"/>
    <property type="evidence" value="ECO:0007669"/>
    <property type="project" value="TreeGrafter"/>
</dbReference>
<sequence>MKRRDLFRMIGAVAGSSAMYQAMTSLGLAADSQYAGPIKLQGAPKGTKVIVLGAGWAGLVSALELRDAGYTVELLEYNNRVGGRAWTIRGGDTITELGGETQKCGFDPGLYLNPGPWRIPYHHRGYLDYAKRFGVALEPFIMVNYNAYVHSDAYFGGKPQRFREVQADFHGHVAELLAKAARQDKLDQAVSKDDQETLLEALKEWGALDKNHAYVAGHDSAERRGYAVNKGGGLMPDPVGGPPIALADLLRSDVWRALTFGQTHQWQSTIFQPVGGMDSTPKAIGKSLADITTLNAKVTAIHQDDHGVTVSYVDARTGKDQRQAKADWCVCTLPLTVLSQLDVQVGAEMKAGMNALSYFTAVKTGLQFKRRFWEEDDHIYGGITFTDLPIRQIAYPNFGYNAPGKGVLLGTFAGAAPGFELAALSAADRVKLAVEQGARIHPQYTAEFETGVSVSWHRSPTTMGCAAAWTPELRAKHYRNLAELNGRVILAGDHLSNLVAWQEGAILSALDAITRLHHRIVAA</sequence>
<comment type="similarity">
    <text evidence="2">Belongs to the tryptophan 2-monooxygenase family.</text>
</comment>
<keyword evidence="8" id="KW-0560">Oxidoreductase</keyword>
<dbReference type="EMBL" id="JACIIZ010000003">
    <property type="protein sequence ID" value="MBB6250729.1"/>
    <property type="molecule type" value="Genomic_DNA"/>
</dbReference>
<evidence type="ECO:0000256" key="5">
    <source>
        <dbReference type="ARBA" id="ARBA00023070"/>
    </source>
</evidence>
<proteinExistence type="inferred from homology"/>
<evidence type="ECO:0000256" key="6">
    <source>
        <dbReference type="ARBA" id="ARBA00047321"/>
    </source>
</evidence>
<dbReference type="Gene3D" id="3.50.50.60">
    <property type="entry name" value="FAD/NAD(P)-binding domain"/>
    <property type="match status" value="1"/>
</dbReference>
<comment type="catalytic activity">
    <reaction evidence="6">
        <text>L-tryptophan + O2 = indole-3-acetamide + CO2 + H2O</text>
        <dbReference type="Rhea" id="RHEA:16165"/>
        <dbReference type="ChEBI" id="CHEBI:15377"/>
        <dbReference type="ChEBI" id="CHEBI:15379"/>
        <dbReference type="ChEBI" id="CHEBI:16031"/>
        <dbReference type="ChEBI" id="CHEBI:16526"/>
        <dbReference type="ChEBI" id="CHEBI:57912"/>
        <dbReference type="EC" id="1.13.12.3"/>
    </reaction>
</comment>
<gene>
    <name evidence="8" type="ORF">FHS74_001274</name>
</gene>
<dbReference type="Proteomes" id="UP000539175">
    <property type="component" value="Unassembled WGS sequence"/>
</dbReference>
<evidence type="ECO:0000256" key="4">
    <source>
        <dbReference type="ARBA" id="ARBA00017871"/>
    </source>
</evidence>
<dbReference type="PANTHER" id="PTHR10742">
    <property type="entry name" value="FLAVIN MONOAMINE OXIDASE"/>
    <property type="match status" value="1"/>
</dbReference>
<feature type="domain" description="Amine oxidase" evidence="7">
    <location>
        <begin position="57"/>
        <end position="512"/>
    </location>
</feature>
<accession>A0A7X0AV66</accession>
<dbReference type="Pfam" id="PF01593">
    <property type="entry name" value="Amino_oxidase"/>
    <property type="match status" value="1"/>
</dbReference>
<protein>
    <recommendedName>
        <fullName evidence="4">Tryptophan 2-monooxygenase</fullName>
        <ecNumber evidence="3">1.13.12.3</ecNumber>
    </recommendedName>
</protein>
<dbReference type="Gene3D" id="1.20.1440.240">
    <property type="match status" value="1"/>
</dbReference>
<evidence type="ECO:0000256" key="3">
    <source>
        <dbReference type="ARBA" id="ARBA00012535"/>
    </source>
</evidence>
<comment type="caution">
    <text evidence="8">The sequence shown here is derived from an EMBL/GenBank/DDBJ whole genome shotgun (WGS) entry which is preliminary data.</text>
</comment>
<keyword evidence="5" id="KW-0073">Auxin biosynthesis</keyword>
<keyword evidence="9" id="KW-1185">Reference proteome</keyword>
<dbReference type="InterPro" id="IPR002937">
    <property type="entry name" value="Amino_oxidase"/>
</dbReference>
<dbReference type="SUPFAM" id="SSF51905">
    <property type="entry name" value="FAD/NAD(P)-binding domain"/>
    <property type="match status" value="1"/>
</dbReference>
<evidence type="ECO:0000256" key="1">
    <source>
        <dbReference type="ARBA" id="ARBA00004814"/>
    </source>
</evidence>
<organism evidence="8 9">
    <name type="scientific">Nitrospirillum iridis</name>
    <dbReference type="NCBI Taxonomy" id="765888"/>
    <lineage>
        <taxon>Bacteria</taxon>
        <taxon>Pseudomonadati</taxon>
        <taxon>Pseudomonadota</taxon>
        <taxon>Alphaproteobacteria</taxon>
        <taxon>Rhodospirillales</taxon>
        <taxon>Azospirillaceae</taxon>
        <taxon>Nitrospirillum</taxon>
    </lineage>
</organism>
<dbReference type="EC" id="1.13.12.3" evidence="3"/>
<dbReference type="GO" id="GO:0009851">
    <property type="term" value="P:auxin biosynthetic process"/>
    <property type="evidence" value="ECO:0007669"/>
    <property type="project" value="UniProtKB-KW"/>
</dbReference>
<evidence type="ECO:0000259" key="7">
    <source>
        <dbReference type="Pfam" id="PF01593"/>
    </source>
</evidence>
<dbReference type="GO" id="GO:0050361">
    <property type="term" value="F:tryptophan 2-monooxygenase activity"/>
    <property type="evidence" value="ECO:0007669"/>
    <property type="project" value="UniProtKB-EC"/>
</dbReference>
<comment type="pathway">
    <text evidence="1">Plant hormone metabolism; auxin biosynthesis.</text>
</comment>
<evidence type="ECO:0000256" key="2">
    <source>
        <dbReference type="ARBA" id="ARBA00005833"/>
    </source>
</evidence>
<dbReference type="GO" id="GO:0009063">
    <property type="term" value="P:amino acid catabolic process"/>
    <property type="evidence" value="ECO:0007669"/>
    <property type="project" value="TreeGrafter"/>
</dbReference>
<dbReference type="InterPro" id="IPR036188">
    <property type="entry name" value="FAD/NAD-bd_sf"/>
</dbReference>